<evidence type="ECO:0000256" key="2">
    <source>
        <dbReference type="RuleBase" id="RU367073"/>
    </source>
</evidence>
<keyword evidence="2" id="KW-0472">Membrane</keyword>
<evidence type="ECO:0000259" key="4">
    <source>
        <dbReference type="Pfam" id="PF00056"/>
    </source>
</evidence>
<keyword evidence="2" id="KW-0862">Zinc</keyword>
<dbReference type="InterPro" id="IPR019273">
    <property type="entry name" value="Lunapark_Znf"/>
</dbReference>
<dbReference type="SUPFAM" id="SSF56327">
    <property type="entry name" value="LDH C-terminal domain-like"/>
    <property type="match status" value="1"/>
</dbReference>
<dbReference type="Proteomes" id="UP001607303">
    <property type="component" value="Unassembled WGS sequence"/>
</dbReference>
<keyword evidence="7" id="KW-1185">Reference proteome</keyword>
<organism evidence="6 7">
    <name type="scientific">Vespula maculifrons</name>
    <name type="common">Eastern yellow jacket</name>
    <name type="synonym">Wasp</name>
    <dbReference type="NCBI Taxonomy" id="7453"/>
    <lineage>
        <taxon>Eukaryota</taxon>
        <taxon>Metazoa</taxon>
        <taxon>Ecdysozoa</taxon>
        <taxon>Arthropoda</taxon>
        <taxon>Hexapoda</taxon>
        <taxon>Insecta</taxon>
        <taxon>Pterygota</taxon>
        <taxon>Neoptera</taxon>
        <taxon>Endopterygota</taxon>
        <taxon>Hymenoptera</taxon>
        <taxon>Apocrita</taxon>
        <taxon>Aculeata</taxon>
        <taxon>Vespoidea</taxon>
        <taxon>Vespidae</taxon>
        <taxon>Vespinae</taxon>
        <taxon>Vespula</taxon>
    </lineage>
</organism>
<evidence type="ECO:0000313" key="6">
    <source>
        <dbReference type="EMBL" id="KAL2739353.1"/>
    </source>
</evidence>
<keyword evidence="2" id="KW-0479">Metal-binding</keyword>
<feature type="compositionally biased region" description="Polar residues" evidence="3">
    <location>
        <begin position="663"/>
        <end position="678"/>
    </location>
</feature>
<dbReference type="InterPro" id="IPR015955">
    <property type="entry name" value="Lactate_DH/Glyco_Ohase_4_C"/>
</dbReference>
<comment type="domain">
    <text evidence="2">The C4-type zinc finger motif is necessary both for its ER three-way tubular junction localization and formation.</text>
</comment>
<evidence type="ECO:0000256" key="3">
    <source>
        <dbReference type="SAM" id="MobiDB-lite"/>
    </source>
</evidence>
<feature type="compositionally biased region" description="Polar residues" evidence="3">
    <location>
        <begin position="793"/>
        <end position="807"/>
    </location>
</feature>
<evidence type="ECO:0000259" key="5">
    <source>
        <dbReference type="Pfam" id="PF10058"/>
    </source>
</evidence>
<comment type="similarity">
    <text evidence="1 2">Belongs to the lunapark family.</text>
</comment>
<dbReference type="PANTHER" id="PTHR22166">
    <property type="entry name" value="ENDOPLASMIC RETICULUM JUNCTION FORMATION PROTEIN LUNAPARK"/>
    <property type="match status" value="1"/>
</dbReference>
<feature type="transmembrane region" description="Helical" evidence="2">
    <location>
        <begin position="548"/>
        <end position="567"/>
    </location>
</feature>
<accession>A0ABD2C4P1</accession>
<evidence type="ECO:0000256" key="1">
    <source>
        <dbReference type="ARBA" id="ARBA00009940"/>
    </source>
</evidence>
<feature type="region of interest" description="Disordered" evidence="3">
    <location>
        <begin position="654"/>
        <end position="705"/>
    </location>
</feature>
<feature type="compositionally biased region" description="Polar residues" evidence="3">
    <location>
        <begin position="686"/>
        <end position="705"/>
    </location>
</feature>
<dbReference type="EMBL" id="JAYRBN010000061">
    <property type="protein sequence ID" value="KAL2739353.1"/>
    <property type="molecule type" value="Genomic_DNA"/>
</dbReference>
<keyword evidence="2" id="KW-1133">Transmembrane helix</keyword>
<dbReference type="GO" id="GO:0008270">
    <property type="term" value="F:zinc ion binding"/>
    <property type="evidence" value="ECO:0007669"/>
    <property type="project" value="UniProtKB-KW"/>
</dbReference>
<dbReference type="SUPFAM" id="SSF51735">
    <property type="entry name" value="NAD(P)-binding Rossmann-fold domains"/>
    <property type="match status" value="1"/>
</dbReference>
<feature type="compositionally biased region" description="Polar residues" evidence="3">
    <location>
        <begin position="854"/>
        <end position="864"/>
    </location>
</feature>
<dbReference type="Pfam" id="PF00056">
    <property type="entry name" value="Ldh_1_N"/>
    <property type="match status" value="1"/>
</dbReference>
<proteinExistence type="inferred from homology"/>
<reference evidence="6 7" key="1">
    <citation type="journal article" date="2024" name="Ann. Entomol. Soc. Am.">
        <title>Genomic analyses of the southern and eastern yellowjacket wasps (Hymenoptera: Vespidae) reveal evolutionary signatures of social life.</title>
        <authorList>
            <person name="Catto M.A."/>
            <person name="Caine P.B."/>
            <person name="Orr S.E."/>
            <person name="Hunt B.G."/>
            <person name="Goodisman M.A.D."/>
        </authorList>
    </citation>
    <scope>NUCLEOTIDE SEQUENCE [LARGE SCALE GENOMIC DNA]</scope>
    <source>
        <strain evidence="6">232</strain>
        <tissue evidence="6">Head and thorax</tissue>
    </source>
</reference>
<dbReference type="Pfam" id="PF10058">
    <property type="entry name" value="Zn_ribbon_10"/>
    <property type="match status" value="1"/>
</dbReference>
<dbReference type="GO" id="GO:0071788">
    <property type="term" value="P:endoplasmic reticulum tubular network maintenance"/>
    <property type="evidence" value="ECO:0007669"/>
    <property type="project" value="UniProtKB-UniRule"/>
</dbReference>
<comment type="caution">
    <text evidence="6">The sequence shown here is derived from an EMBL/GenBank/DDBJ whole genome shotgun (WGS) entry which is preliminary data.</text>
</comment>
<keyword evidence="2" id="KW-0256">Endoplasmic reticulum</keyword>
<feature type="domain" description="Lunapark zinc ribbon" evidence="5">
    <location>
        <begin position="729"/>
        <end position="778"/>
    </location>
</feature>
<dbReference type="Gene3D" id="3.90.110.10">
    <property type="entry name" value="Lactate dehydrogenase/glycoside hydrolase, family 4, C-terminal"/>
    <property type="match status" value="1"/>
</dbReference>
<sequence>MADEELQEELEILRKTRRDLQEYYYLLRILRNDIEKMRSNFLFTSDTRQKTFKKIFDKLSIFIFVRHKKTIKLKILRKIKKFLNSIINHIKSIKYVYFVSYQEFHAPFEKCSSYYFQSITGCFYRFCMMQNTSKIQLNISKRNINFQSQNRSKEKIYGECKLNNIKQLTKSYEYNIFFDRMIDINVCIIGGGLSSVYTAILLKQSRLIKDIHLVDLSGKLAGTVLDASHIDTSICIKYFTKKMIREALTKTNIVALMDESDLNIHKDPHVQFNSCSKYIHQIIEDVITVCPMAVVAIFTKPVTATLSMISEIYKHAGKWDPNRLIGSASMEIMRIETITGNILDLNPASISIPIAGGADIDTVVPLLSCAKPIDGFITAHNSTLVELFQATEQEKTHSNVKKFALLDGNAAVKLILTLASGLSGIDNIYACAFVRSNVLPVCRFFTSQLQFGLRGIKENFGLPKVSPLEINMIEKAIPIINEYVEMGVKKTTIEILEDLESKIKEIQEYGQNTEQKHKKIVGTLVIYSVVLYITTAFIFYFYFFPASLYDQIFYITPLLIFPIIILFTKKMVSCYYKCKISRNQEKLITMQQEKSKILDEVTETETYKKAKEILLRFAPDQLKMTSTSVKVPQTVEKLRQPNVPHIIASSSPGIGEIRRRTLGNPNQSPNVSRDNNARSLPVDGTPNKSTQLNTPIQTGSRMLSNTSMGYRTPEYTLARPVLPHHRSNFDRLIDYLVGDGPSNRYALICRQCECHNGMALKEEFEYLGFRCCYCNFWNPPRKQKPGVQRIEDVSSNTSPTSGTLANDSSDKIMKTSKLPEVEASYSSDTDSDIELVERPAEISENQEHIDDNYIDSNINEKGMQSSEDKKSSEEMEVED</sequence>
<dbReference type="PANTHER" id="PTHR22166:SF12">
    <property type="entry name" value="ENDOPLASMIC RETICULUM JUNCTION FORMATION PROTEIN LUNAPARK"/>
    <property type="match status" value="1"/>
</dbReference>
<protein>
    <recommendedName>
        <fullName evidence="2">Endoplasmic reticulum junction formation protein lunapark</fullName>
    </recommendedName>
</protein>
<feature type="region of interest" description="Disordered" evidence="3">
    <location>
        <begin position="784"/>
        <end position="879"/>
    </location>
</feature>
<comment type="caution">
    <text evidence="2">Lacks conserved residue(s) required for the propagation of feature annotation.</text>
</comment>
<dbReference type="InterPro" id="IPR036291">
    <property type="entry name" value="NAD(P)-bd_dom_sf"/>
</dbReference>
<dbReference type="Gene3D" id="3.40.50.720">
    <property type="entry name" value="NAD(P)-binding Rossmann-like Domain"/>
    <property type="match status" value="1"/>
</dbReference>
<feature type="transmembrane region" description="Helical" evidence="2">
    <location>
        <begin position="520"/>
        <end position="542"/>
    </location>
</feature>
<dbReference type="InterPro" id="IPR040115">
    <property type="entry name" value="Lnp"/>
</dbReference>
<gene>
    <name evidence="6" type="ORF">V1477_010742</name>
</gene>
<dbReference type="AlphaFoldDB" id="A0ABD2C4P1"/>
<dbReference type="GO" id="GO:1903373">
    <property type="term" value="P:positive regulation of endoplasmic reticulum tubular network organization"/>
    <property type="evidence" value="ECO:0007669"/>
    <property type="project" value="UniProtKB-UniRule"/>
</dbReference>
<dbReference type="InterPro" id="IPR001236">
    <property type="entry name" value="Lactate/malate_DH_N"/>
</dbReference>
<comment type="function">
    <text evidence="2">Plays a role in determining ER morphology.</text>
</comment>
<dbReference type="GO" id="GO:0098826">
    <property type="term" value="C:endoplasmic reticulum tubular network membrane"/>
    <property type="evidence" value="ECO:0007669"/>
    <property type="project" value="UniProtKB-UniRule"/>
</dbReference>
<feature type="compositionally biased region" description="Basic and acidic residues" evidence="3">
    <location>
        <begin position="808"/>
        <end position="820"/>
    </location>
</feature>
<comment type="subcellular location">
    <subcellularLocation>
        <location evidence="2">Endoplasmic reticulum membrane</location>
        <topology evidence="2">Multi-pass membrane protein</topology>
    </subcellularLocation>
</comment>
<keyword evidence="2" id="KW-0812">Transmembrane</keyword>
<keyword evidence="2" id="KW-0863">Zinc-finger</keyword>
<feature type="domain" description="Lactate/malate dehydrogenase N-terminal" evidence="4">
    <location>
        <begin position="185"/>
        <end position="326"/>
    </location>
</feature>
<evidence type="ECO:0000313" key="7">
    <source>
        <dbReference type="Proteomes" id="UP001607303"/>
    </source>
</evidence>
<feature type="compositionally biased region" description="Basic and acidic residues" evidence="3">
    <location>
        <begin position="835"/>
        <end position="851"/>
    </location>
</feature>
<feature type="transmembrane region" description="Helical" evidence="2">
    <location>
        <begin position="181"/>
        <end position="202"/>
    </location>
</feature>
<name>A0ABD2C4P1_VESMC</name>